<keyword evidence="6" id="KW-0479">Metal-binding</keyword>
<evidence type="ECO:0000256" key="11">
    <source>
        <dbReference type="SAM" id="SignalP"/>
    </source>
</evidence>
<evidence type="ECO:0000256" key="5">
    <source>
        <dbReference type="ARBA" id="ARBA00022679"/>
    </source>
</evidence>
<accession>A0A5B9EI28</accession>
<protein>
    <recommendedName>
        <fullName evidence="3">FAD:protein FMN transferase</fullName>
        <ecNumber evidence="2">2.7.1.180</ecNumber>
    </recommendedName>
    <alternativeName>
        <fullName evidence="9">Flavin transferase</fullName>
    </alternativeName>
</protein>
<gene>
    <name evidence="12" type="ORF">FTW19_18140</name>
</gene>
<evidence type="ECO:0000256" key="6">
    <source>
        <dbReference type="ARBA" id="ARBA00022723"/>
    </source>
</evidence>
<organism evidence="12 13">
    <name type="scientific">Terriglobus albidus</name>
    <dbReference type="NCBI Taxonomy" id="1592106"/>
    <lineage>
        <taxon>Bacteria</taxon>
        <taxon>Pseudomonadati</taxon>
        <taxon>Acidobacteriota</taxon>
        <taxon>Terriglobia</taxon>
        <taxon>Terriglobales</taxon>
        <taxon>Acidobacteriaceae</taxon>
        <taxon>Terriglobus</taxon>
    </lineage>
</organism>
<evidence type="ECO:0000256" key="9">
    <source>
        <dbReference type="ARBA" id="ARBA00031306"/>
    </source>
</evidence>
<dbReference type="PANTHER" id="PTHR30040:SF2">
    <property type="entry name" value="FAD:PROTEIN FMN TRANSFERASE"/>
    <property type="match status" value="1"/>
</dbReference>
<keyword evidence="8" id="KW-0460">Magnesium</keyword>
<evidence type="ECO:0000256" key="3">
    <source>
        <dbReference type="ARBA" id="ARBA00016337"/>
    </source>
</evidence>
<keyword evidence="5" id="KW-0808">Transferase</keyword>
<dbReference type="OrthoDB" id="195316at2"/>
<dbReference type="InterPro" id="IPR014469">
    <property type="entry name" value="DUF2271"/>
</dbReference>
<name>A0A5B9EI28_9BACT</name>
<dbReference type="InterPro" id="IPR024932">
    <property type="entry name" value="ApbE"/>
</dbReference>
<sequence>MSFYKNTALLLCLTASALAQKPATHVFHYDNILGTSMELKLHTASAGDTNRAEKAVLSEIERENKILSAWQSNSEFSRWMKTHNTPVKVSPELLEVLALFDEYRQQTGGALDPSAETATRLWKLAAVENRVPTPAELSRAVEKMQQQHWILDKAHGTATHLDDAPVALNSFAKSYIAGHAAEKALTAGANGVLLNIGGDIVVRGDLTERVAITDPKAAADNDEPIDMVRVANRTIATSGDYRRGFDIGGQHYSHLIDPRTGETAENVISSTVIAKDPAMAGALATAFSVMQPEESKKLAAKLSGVDYMLVLRDGSTITSAGWQNREVPRLVTTGFAPATKTAGLDVMINFEIARIDSPRYRRPYVAVWVEDQDHFPVRTLALWFAKPRWLHELKQWYRDDQMRNMAEGTDLTATLSSATRVPGAYTLRWDGKDNSGKQVKPGKHTILIEAAREHGGYDLLRQEINLDGKTPAKFSLKGKAEVGTATVDYGKH</sequence>
<dbReference type="AlphaFoldDB" id="A0A5B9EI28"/>
<dbReference type="Proteomes" id="UP000321820">
    <property type="component" value="Chromosome"/>
</dbReference>
<evidence type="ECO:0000256" key="10">
    <source>
        <dbReference type="ARBA" id="ARBA00048540"/>
    </source>
</evidence>
<dbReference type="Pfam" id="PF02424">
    <property type="entry name" value="ApbE"/>
    <property type="match status" value="1"/>
</dbReference>
<reference evidence="12 13" key="1">
    <citation type="submission" date="2019-08" db="EMBL/GenBank/DDBJ databases">
        <title>Complete genome sequence of Terriglobus albidus strain ORNL.</title>
        <authorList>
            <person name="Podar M."/>
        </authorList>
    </citation>
    <scope>NUCLEOTIDE SEQUENCE [LARGE SCALE GENOMIC DNA]</scope>
    <source>
        <strain evidence="12 13">ORNL</strain>
    </source>
</reference>
<feature type="chain" id="PRO_5039911973" description="FAD:protein FMN transferase" evidence="11">
    <location>
        <begin position="20"/>
        <end position="492"/>
    </location>
</feature>
<comment type="catalytic activity">
    <reaction evidence="10">
        <text>L-threonyl-[protein] + FAD = FMN-L-threonyl-[protein] + AMP + H(+)</text>
        <dbReference type="Rhea" id="RHEA:36847"/>
        <dbReference type="Rhea" id="RHEA-COMP:11060"/>
        <dbReference type="Rhea" id="RHEA-COMP:11061"/>
        <dbReference type="ChEBI" id="CHEBI:15378"/>
        <dbReference type="ChEBI" id="CHEBI:30013"/>
        <dbReference type="ChEBI" id="CHEBI:57692"/>
        <dbReference type="ChEBI" id="CHEBI:74257"/>
        <dbReference type="ChEBI" id="CHEBI:456215"/>
        <dbReference type="EC" id="2.7.1.180"/>
    </reaction>
</comment>
<evidence type="ECO:0000256" key="2">
    <source>
        <dbReference type="ARBA" id="ARBA00011955"/>
    </source>
</evidence>
<feature type="signal peptide" evidence="11">
    <location>
        <begin position="1"/>
        <end position="19"/>
    </location>
</feature>
<evidence type="ECO:0000313" key="12">
    <source>
        <dbReference type="EMBL" id="QEE29736.1"/>
    </source>
</evidence>
<keyword evidence="7" id="KW-0274">FAD</keyword>
<dbReference type="GO" id="GO:0046872">
    <property type="term" value="F:metal ion binding"/>
    <property type="evidence" value="ECO:0007669"/>
    <property type="project" value="UniProtKB-KW"/>
</dbReference>
<keyword evidence="13" id="KW-1185">Reference proteome</keyword>
<dbReference type="Pfam" id="PF10029">
    <property type="entry name" value="DUF2271"/>
    <property type="match status" value="1"/>
</dbReference>
<dbReference type="Gene3D" id="2.60.40.4070">
    <property type="match status" value="1"/>
</dbReference>
<dbReference type="GO" id="GO:0016740">
    <property type="term" value="F:transferase activity"/>
    <property type="evidence" value="ECO:0007669"/>
    <property type="project" value="UniProtKB-KW"/>
</dbReference>
<evidence type="ECO:0000313" key="13">
    <source>
        <dbReference type="Proteomes" id="UP000321820"/>
    </source>
</evidence>
<evidence type="ECO:0000256" key="8">
    <source>
        <dbReference type="ARBA" id="ARBA00022842"/>
    </source>
</evidence>
<dbReference type="InterPro" id="IPR003374">
    <property type="entry name" value="ApbE-like_sf"/>
</dbReference>
<dbReference type="EC" id="2.7.1.180" evidence="2"/>
<evidence type="ECO:0000256" key="4">
    <source>
        <dbReference type="ARBA" id="ARBA00022630"/>
    </source>
</evidence>
<comment type="cofactor">
    <cofactor evidence="1">
        <name>Mg(2+)</name>
        <dbReference type="ChEBI" id="CHEBI:18420"/>
    </cofactor>
</comment>
<keyword evidence="4" id="KW-0285">Flavoprotein</keyword>
<dbReference type="SUPFAM" id="SSF143631">
    <property type="entry name" value="ApbE-like"/>
    <property type="match status" value="1"/>
</dbReference>
<evidence type="ECO:0000256" key="1">
    <source>
        <dbReference type="ARBA" id="ARBA00001946"/>
    </source>
</evidence>
<dbReference type="EMBL" id="CP042806">
    <property type="protein sequence ID" value="QEE29736.1"/>
    <property type="molecule type" value="Genomic_DNA"/>
</dbReference>
<dbReference type="Gene3D" id="3.10.520.10">
    <property type="entry name" value="ApbE-like domains"/>
    <property type="match status" value="1"/>
</dbReference>
<evidence type="ECO:0000256" key="7">
    <source>
        <dbReference type="ARBA" id="ARBA00022827"/>
    </source>
</evidence>
<dbReference type="RefSeq" id="WP_147649006.1">
    <property type="nucleotide sequence ID" value="NZ_CP042806.1"/>
</dbReference>
<proteinExistence type="predicted"/>
<dbReference type="PANTHER" id="PTHR30040">
    <property type="entry name" value="THIAMINE BIOSYNTHESIS LIPOPROTEIN APBE"/>
    <property type="match status" value="1"/>
</dbReference>
<dbReference type="KEGG" id="talb:FTW19_18140"/>
<keyword evidence="11" id="KW-0732">Signal</keyword>